<dbReference type="InterPro" id="IPR036737">
    <property type="entry name" value="OmpA-like_sf"/>
</dbReference>
<dbReference type="EMBL" id="UINC01203669">
    <property type="protein sequence ID" value="SVE24040.1"/>
    <property type="molecule type" value="Genomic_DNA"/>
</dbReference>
<gene>
    <name evidence="3" type="ORF">METZ01_LOCUS476894</name>
</gene>
<evidence type="ECO:0000256" key="1">
    <source>
        <dbReference type="SAM" id="Coils"/>
    </source>
</evidence>
<organism evidence="3">
    <name type="scientific">marine metagenome</name>
    <dbReference type="NCBI Taxonomy" id="408172"/>
    <lineage>
        <taxon>unclassified sequences</taxon>
        <taxon>metagenomes</taxon>
        <taxon>ecological metagenomes</taxon>
    </lineage>
</organism>
<dbReference type="AlphaFoldDB" id="A0A383BW38"/>
<protein>
    <recommendedName>
        <fullName evidence="2">OmpA-like domain-containing protein</fullName>
    </recommendedName>
</protein>
<evidence type="ECO:0000313" key="3">
    <source>
        <dbReference type="EMBL" id="SVE24040.1"/>
    </source>
</evidence>
<dbReference type="Gene3D" id="1.10.287.1490">
    <property type="match status" value="1"/>
</dbReference>
<keyword evidence="1" id="KW-0175">Coiled coil</keyword>
<accession>A0A383BW38</accession>
<dbReference type="SUPFAM" id="SSF57997">
    <property type="entry name" value="Tropomyosin"/>
    <property type="match status" value="1"/>
</dbReference>
<feature type="coiled-coil region" evidence="1">
    <location>
        <begin position="22"/>
        <end position="147"/>
    </location>
</feature>
<feature type="non-terminal residue" evidence="3">
    <location>
        <position position="244"/>
    </location>
</feature>
<feature type="non-terminal residue" evidence="3">
    <location>
        <position position="1"/>
    </location>
</feature>
<dbReference type="SUPFAM" id="SSF103088">
    <property type="entry name" value="OmpA-like"/>
    <property type="match status" value="1"/>
</dbReference>
<evidence type="ECO:0000259" key="2">
    <source>
        <dbReference type="PROSITE" id="PS51123"/>
    </source>
</evidence>
<reference evidence="3" key="1">
    <citation type="submission" date="2018-05" db="EMBL/GenBank/DDBJ databases">
        <authorList>
            <person name="Lanie J.A."/>
            <person name="Ng W.-L."/>
            <person name="Kazmierczak K.M."/>
            <person name="Andrzejewski T.M."/>
            <person name="Davidsen T.M."/>
            <person name="Wayne K.J."/>
            <person name="Tettelin H."/>
            <person name="Glass J.I."/>
            <person name="Rusch D."/>
            <person name="Podicherti R."/>
            <person name="Tsui H.-C.T."/>
            <person name="Winkler M.E."/>
        </authorList>
    </citation>
    <scope>NUCLEOTIDE SEQUENCE</scope>
</reference>
<dbReference type="InterPro" id="IPR006665">
    <property type="entry name" value="OmpA-like"/>
</dbReference>
<sequence>LYQGADKEIGTLESKLAAVPSTQELEQQVSVLQSERSALQTKVRELNQKVAEANSDQEQLQKRLRVEQDRLASALAAVPSTQSERSALQTQVRELNQKVAEANSDQAQLQKGLRAEQDRLVSASSEISNLRSEVQALRDRAVQAEQAAKSTKTGTDPAIAEVLRVLQENAFAHSDLFKVTSTKLDANLEGFRTNENILLDEHYELLNRLIPLLKPLKVHINLIGHTDGRGSYKKVNLLLSHRRA</sequence>
<dbReference type="Gene3D" id="3.30.1330.60">
    <property type="entry name" value="OmpA-like domain"/>
    <property type="match status" value="1"/>
</dbReference>
<name>A0A383BW38_9ZZZZ</name>
<feature type="domain" description="OmpA-like" evidence="2">
    <location>
        <begin position="178"/>
        <end position="244"/>
    </location>
</feature>
<proteinExistence type="predicted"/>
<dbReference type="PROSITE" id="PS51123">
    <property type="entry name" value="OMPA_2"/>
    <property type="match status" value="1"/>
</dbReference>